<reference evidence="2" key="1">
    <citation type="submission" date="2022-11" db="UniProtKB">
        <authorList>
            <consortium name="EnsemblMetazoa"/>
        </authorList>
    </citation>
    <scope>IDENTIFICATION</scope>
</reference>
<feature type="compositionally biased region" description="Basic and acidic residues" evidence="1">
    <location>
        <begin position="65"/>
        <end position="81"/>
    </location>
</feature>
<feature type="region of interest" description="Disordered" evidence="1">
    <location>
        <begin position="65"/>
        <end position="108"/>
    </location>
</feature>
<protein>
    <submittedName>
        <fullName evidence="2">Uncharacterized protein</fullName>
    </submittedName>
</protein>
<proteinExistence type="predicted"/>
<name>A0A913Y919_EXADI</name>
<dbReference type="GeneID" id="110253575"/>
<keyword evidence="3" id="KW-1185">Reference proteome</keyword>
<evidence type="ECO:0000313" key="3">
    <source>
        <dbReference type="Proteomes" id="UP000887567"/>
    </source>
</evidence>
<accession>A0A913Y919</accession>
<dbReference type="EnsemblMetazoa" id="XM_021060512.2">
    <property type="protein sequence ID" value="XP_020916171.1"/>
    <property type="gene ID" value="LOC110253575"/>
</dbReference>
<dbReference type="KEGG" id="epa:110253575"/>
<dbReference type="RefSeq" id="XP_020916171.1">
    <property type="nucleotide sequence ID" value="XM_021060512.2"/>
</dbReference>
<evidence type="ECO:0000256" key="1">
    <source>
        <dbReference type="SAM" id="MobiDB-lite"/>
    </source>
</evidence>
<dbReference type="AlphaFoldDB" id="A0A913Y919"/>
<dbReference type="Proteomes" id="UP000887567">
    <property type="component" value="Unplaced"/>
</dbReference>
<evidence type="ECO:0000313" key="2">
    <source>
        <dbReference type="EnsemblMetazoa" id="XP_020916171.1"/>
    </source>
</evidence>
<organism evidence="2 3">
    <name type="scientific">Exaiptasia diaphana</name>
    <name type="common">Tropical sea anemone</name>
    <name type="synonym">Aiptasia pulchella</name>
    <dbReference type="NCBI Taxonomy" id="2652724"/>
    <lineage>
        <taxon>Eukaryota</taxon>
        <taxon>Metazoa</taxon>
        <taxon>Cnidaria</taxon>
        <taxon>Anthozoa</taxon>
        <taxon>Hexacorallia</taxon>
        <taxon>Actiniaria</taxon>
        <taxon>Aiptasiidae</taxon>
        <taxon>Exaiptasia</taxon>
    </lineage>
</organism>
<sequence>MADTNGCSSSQLSEIFLRKKFPLIDNDLLVYITDEEADDITSIWIAKQSDNTVVDQKKLQKAEAKLKAKQEKREEKEDRKTPTNIEMDGATASQSANRREAKLEASGTNKSRDIKIENFDLAYGERFVRYASV</sequence>